<proteinExistence type="predicted"/>
<comment type="caution">
    <text evidence="1">The sequence shown here is derived from an EMBL/GenBank/DDBJ whole genome shotgun (WGS) entry which is preliminary data.</text>
</comment>
<dbReference type="OMA" id="WHTEVYG"/>
<keyword evidence="2" id="KW-1185">Reference proteome</keyword>
<dbReference type="Gramene" id="PHT83974">
    <property type="protein sequence ID" value="PHT83974"/>
    <property type="gene ID" value="T459_12417"/>
</dbReference>
<dbReference type="AlphaFoldDB" id="A0A2G2ZPU7"/>
<sequence>MWSMDPNYKKRVRLSWMKHIVGTAMYKLVVKLNRLKATVRVLNRDRFVEVERKADQAQKNLIDCQKQLQQDPLNLQLINEELEKVKEVQKRNKARFVYPQQKCKCQWLQLEERQILPPDAKIEKKHK</sequence>
<name>A0A2G2ZPU7_CAPAN</name>
<dbReference type="Proteomes" id="UP000222542">
    <property type="component" value="Unassembled WGS sequence"/>
</dbReference>
<accession>A0A2G2ZPU7</accession>
<gene>
    <name evidence="1" type="ORF">T459_12417</name>
</gene>
<reference evidence="1 2" key="1">
    <citation type="journal article" date="2014" name="Nat. Genet.">
        <title>Genome sequence of the hot pepper provides insights into the evolution of pungency in Capsicum species.</title>
        <authorList>
            <person name="Kim S."/>
            <person name="Park M."/>
            <person name="Yeom S.I."/>
            <person name="Kim Y.M."/>
            <person name="Lee J.M."/>
            <person name="Lee H.A."/>
            <person name="Seo E."/>
            <person name="Choi J."/>
            <person name="Cheong K."/>
            <person name="Kim K.T."/>
            <person name="Jung K."/>
            <person name="Lee G.W."/>
            <person name="Oh S.K."/>
            <person name="Bae C."/>
            <person name="Kim S.B."/>
            <person name="Lee H.Y."/>
            <person name="Kim S.Y."/>
            <person name="Kim M.S."/>
            <person name="Kang B.C."/>
            <person name="Jo Y.D."/>
            <person name="Yang H.B."/>
            <person name="Jeong H.J."/>
            <person name="Kang W.H."/>
            <person name="Kwon J.K."/>
            <person name="Shin C."/>
            <person name="Lim J.Y."/>
            <person name="Park J.H."/>
            <person name="Huh J.H."/>
            <person name="Kim J.S."/>
            <person name="Kim B.D."/>
            <person name="Cohen O."/>
            <person name="Paran I."/>
            <person name="Suh M.C."/>
            <person name="Lee S.B."/>
            <person name="Kim Y.K."/>
            <person name="Shin Y."/>
            <person name="Noh S.J."/>
            <person name="Park J."/>
            <person name="Seo Y.S."/>
            <person name="Kwon S.Y."/>
            <person name="Kim H.A."/>
            <person name="Park J.M."/>
            <person name="Kim H.J."/>
            <person name="Choi S.B."/>
            <person name="Bosland P.W."/>
            <person name="Reeves G."/>
            <person name="Jo S.H."/>
            <person name="Lee B.W."/>
            <person name="Cho H.T."/>
            <person name="Choi H.S."/>
            <person name="Lee M.S."/>
            <person name="Yu Y."/>
            <person name="Do Choi Y."/>
            <person name="Park B.S."/>
            <person name="van Deynze A."/>
            <person name="Ashrafi H."/>
            <person name="Hill T."/>
            <person name="Kim W.T."/>
            <person name="Pai H.S."/>
            <person name="Ahn H.K."/>
            <person name="Yeam I."/>
            <person name="Giovannoni J.J."/>
            <person name="Rose J.K."/>
            <person name="Sorensen I."/>
            <person name="Lee S.J."/>
            <person name="Kim R.W."/>
            <person name="Choi I.Y."/>
            <person name="Choi B.S."/>
            <person name="Lim J.S."/>
            <person name="Lee Y.H."/>
            <person name="Choi D."/>
        </authorList>
    </citation>
    <scope>NUCLEOTIDE SEQUENCE [LARGE SCALE GENOMIC DNA]</scope>
    <source>
        <strain evidence="2">cv. CM334</strain>
    </source>
</reference>
<organism evidence="1 2">
    <name type="scientific">Capsicum annuum</name>
    <name type="common">Capsicum pepper</name>
    <dbReference type="NCBI Taxonomy" id="4072"/>
    <lineage>
        <taxon>Eukaryota</taxon>
        <taxon>Viridiplantae</taxon>
        <taxon>Streptophyta</taxon>
        <taxon>Embryophyta</taxon>
        <taxon>Tracheophyta</taxon>
        <taxon>Spermatophyta</taxon>
        <taxon>Magnoliopsida</taxon>
        <taxon>eudicotyledons</taxon>
        <taxon>Gunneridae</taxon>
        <taxon>Pentapetalae</taxon>
        <taxon>asterids</taxon>
        <taxon>lamiids</taxon>
        <taxon>Solanales</taxon>
        <taxon>Solanaceae</taxon>
        <taxon>Solanoideae</taxon>
        <taxon>Capsiceae</taxon>
        <taxon>Capsicum</taxon>
    </lineage>
</organism>
<dbReference type="EMBL" id="AYRZ02000004">
    <property type="protein sequence ID" value="PHT83974.1"/>
    <property type="molecule type" value="Genomic_DNA"/>
</dbReference>
<protein>
    <submittedName>
        <fullName evidence="1">Uncharacterized protein</fullName>
    </submittedName>
</protein>
<reference evidence="1 2" key="2">
    <citation type="journal article" date="2017" name="Genome Biol.">
        <title>New reference genome sequences of hot pepper reveal the massive evolution of plant disease-resistance genes by retroduplication.</title>
        <authorList>
            <person name="Kim S."/>
            <person name="Park J."/>
            <person name="Yeom S.I."/>
            <person name="Kim Y.M."/>
            <person name="Seo E."/>
            <person name="Kim K.T."/>
            <person name="Kim M.S."/>
            <person name="Lee J.M."/>
            <person name="Cheong K."/>
            <person name="Shin H.S."/>
            <person name="Kim S.B."/>
            <person name="Han K."/>
            <person name="Lee J."/>
            <person name="Park M."/>
            <person name="Lee H.A."/>
            <person name="Lee H.Y."/>
            <person name="Lee Y."/>
            <person name="Oh S."/>
            <person name="Lee J.H."/>
            <person name="Choi E."/>
            <person name="Choi E."/>
            <person name="Lee S.E."/>
            <person name="Jeon J."/>
            <person name="Kim H."/>
            <person name="Choi G."/>
            <person name="Song H."/>
            <person name="Lee J."/>
            <person name="Lee S.C."/>
            <person name="Kwon J.K."/>
            <person name="Lee H.Y."/>
            <person name="Koo N."/>
            <person name="Hong Y."/>
            <person name="Kim R.W."/>
            <person name="Kang W.H."/>
            <person name="Huh J.H."/>
            <person name="Kang B.C."/>
            <person name="Yang T.J."/>
            <person name="Lee Y.H."/>
            <person name="Bennetzen J.L."/>
            <person name="Choi D."/>
        </authorList>
    </citation>
    <scope>NUCLEOTIDE SEQUENCE [LARGE SCALE GENOMIC DNA]</scope>
    <source>
        <strain evidence="2">cv. CM334</strain>
    </source>
</reference>
<evidence type="ECO:0000313" key="2">
    <source>
        <dbReference type="Proteomes" id="UP000222542"/>
    </source>
</evidence>
<evidence type="ECO:0000313" key="1">
    <source>
        <dbReference type="EMBL" id="PHT83974.1"/>
    </source>
</evidence>